<organism evidence="2 3">
    <name type="scientific">Acrasis kona</name>
    <dbReference type="NCBI Taxonomy" id="1008807"/>
    <lineage>
        <taxon>Eukaryota</taxon>
        <taxon>Discoba</taxon>
        <taxon>Heterolobosea</taxon>
        <taxon>Tetramitia</taxon>
        <taxon>Eutetramitia</taxon>
        <taxon>Acrasidae</taxon>
        <taxon>Acrasis</taxon>
    </lineage>
</organism>
<evidence type="ECO:0000313" key="3">
    <source>
        <dbReference type="Proteomes" id="UP001431209"/>
    </source>
</evidence>
<evidence type="ECO:0000256" key="1">
    <source>
        <dbReference type="SAM" id="MobiDB-lite"/>
    </source>
</evidence>
<dbReference type="InterPro" id="IPR038607">
    <property type="entry name" value="PhoD-like_sf"/>
</dbReference>
<feature type="region of interest" description="Disordered" evidence="1">
    <location>
        <begin position="484"/>
        <end position="513"/>
    </location>
</feature>
<dbReference type="AlphaFoldDB" id="A0AAW2ZQM2"/>
<reference evidence="2 3" key="1">
    <citation type="submission" date="2024-03" db="EMBL/GenBank/DDBJ databases">
        <title>The Acrasis kona genome and developmental transcriptomes reveal deep origins of eukaryotic multicellular pathways.</title>
        <authorList>
            <person name="Sheikh S."/>
            <person name="Fu C.-J."/>
            <person name="Brown M.W."/>
            <person name="Baldauf S.L."/>
        </authorList>
    </citation>
    <scope>NUCLEOTIDE SEQUENCE [LARGE SCALE GENOMIC DNA]</scope>
    <source>
        <strain evidence="2 3">ATCC MYA-3509</strain>
    </source>
</reference>
<evidence type="ECO:0000313" key="2">
    <source>
        <dbReference type="EMBL" id="KAL0491273.1"/>
    </source>
</evidence>
<name>A0AAW2ZQM2_9EUKA</name>
<dbReference type="PANTHER" id="PTHR37031">
    <property type="entry name" value="METALLOPHOSPHATASE BINDING DOMAIN PROTEIN"/>
    <property type="match status" value="1"/>
</dbReference>
<dbReference type="Gene3D" id="3.60.21.70">
    <property type="entry name" value="PhoD-like phosphatase"/>
    <property type="match status" value="1"/>
</dbReference>
<dbReference type="PANTHER" id="PTHR37031:SF2">
    <property type="entry name" value="PHOD-LIKE PHOSPHATASE METALLOPHOSPHATASE DOMAIN-CONTAINING PROTEIN"/>
    <property type="match status" value="1"/>
</dbReference>
<keyword evidence="3" id="KW-1185">Reference proteome</keyword>
<comment type="caution">
    <text evidence="2">The sequence shown here is derived from an EMBL/GenBank/DDBJ whole genome shotgun (WGS) entry which is preliminary data.</text>
</comment>
<accession>A0AAW2ZQM2</accession>
<dbReference type="EMBL" id="JAOPGA020001779">
    <property type="protein sequence ID" value="KAL0491273.1"/>
    <property type="molecule type" value="Genomic_DNA"/>
</dbReference>
<proteinExistence type="predicted"/>
<protein>
    <submittedName>
        <fullName evidence="2">Ral guanine nucleotide dissociation stimulator</fullName>
    </submittedName>
</protein>
<sequence>MVKIITGPVVGMVTKNSVRILVEFDSNVHIDIIATEKMTPELTQSTVSRKFFANRAKAVTVCGLKEKTEYIFSFRTNQDEAHEEENDVANIEESIRSLITQKTAIEEAHTYKARAITLGPHLQTIRAVIVSGNTAKDGPDLFNVIEDKISKNPMKPLDAIFHVGGQIDGDVARIEAKKLLSEGQSQDSLCEAYRRHYRAAYNHKPLRNLMGKYGNFFLPSIKDIGKQDGGEDDQVLNNAAKRAYQEYQKQLWCSTPFAHTEHDGHAQLFGDHLGILFLDQLFPLLSSDASSTNYLSQSQLDQIESLFQPKAAIDIYDDTIKVDSDDPVGLFHKIKGLVVVSNEPLLLSGSHYSFTSPHTQTWASGQSLDQRDAFLDKCYNFKKQSDKNQVLIVTGNSMGGAGHSILKKSSVELDQFVTSTVNPLQLDSRGAKSQIEGEGTSAGIKYTHFDWITDEQSFGVVDVLHAISNSRPMFEHFIIRKSTTTTDPKKSPRPNTSWQFDEEQEKSGCCSVM</sequence>
<gene>
    <name evidence="2" type="ORF">AKO1_009951</name>
</gene>
<dbReference type="Proteomes" id="UP001431209">
    <property type="component" value="Unassembled WGS sequence"/>
</dbReference>